<evidence type="ECO:0000256" key="7">
    <source>
        <dbReference type="RuleBase" id="RU003991"/>
    </source>
</evidence>
<evidence type="ECO:0000256" key="2">
    <source>
        <dbReference type="ARBA" id="ARBA00022763"/>
    </source>
</evidence>
<dbReference type="GO" id="GO:0006281">
    <property type="term" value="P:DNA repair"/>
    <property type="evidence" value="ECO:0007669"/>
    <property type="project" value="UniProtKB-KW"/>
</dbReference>
<dbReference type="SUPFAM" id="SSF51306">
    <property type="entry name" value="LexA/Signal peptidase"/>
    <property type="match status" value="1"/>
</dbReference>
<feature type="domain" description="Peptidase S24/S26A/S26B/S26C" evidence="8">
    <location>
        <begin position="30"/>
        <end position="146"/>
    </location>
</feature>
<reference evidence="10" key="1">
    <citation type="submission" date="2016-10" db="EMBL/GenBank/DDBJ databases">
        <authorList>
            <person name="Varghese N."/>
            <person name="Submissions S."/>
        </authorList>
    </citation>
    <scope>NUCLEOTIDE SEQUENCE [LARGE SCALE GENOMIC DNA]</scope>
    <source>
        <strain evidence="10">DSM 13234</strain>
    </source>
</reference>
<evidence type="ECO:0000256" key="3">
    <source>
        <dbReference type="ARBA" id="ARBA00022801"/>
    </source>
</evidence>
<dbReference type="OrthoDB" id="9802364at2"/>
<dbReference type="PRINTS" id="PR00726">
    <property type="entry name" value="LEXASERPTASE"/>
</dbReference>
<keyword evidence="4 7" id="KW-0068">Autocatalytic cleavage</keyword>
<dbReference type="InterPro" id="IPR015927">
    <property type="entry name" value="Peptidase_S24_S26A/B/C"/>
</dbReference>
<protein>
    <submittedName>
        <fullName evidence="9">DNA polymerase V</fullName>
    </submittedName>
</protein>
<gene>
    <name evidence="9" type="ORF">SAMN04244559_02700</name>
</gene>
<dbReference type="EMBL" id="FNWO01000012">
    <property type="protein sequence ID" value="SEH51216.1"/>
    <property type="molecule type" value="Genomic_DNA"/>
</dbReference>
<keyword evidence="6" id="KW-0742">SOS response</keyword>
<proteinExistence type="inferred from homology"/>
<dbReference type="AlphaFoldDB" id="A0A1H6IU78"/>
<dbReference type="NCBIfam" id="NF007621">
    <property type="entry name" value="PRK10276.1"/>
    <property type="match status" value="1"/>
</dbReference>
<name>A0A1H6IU78_MAGFU</name>
<dbReference type="InterPro" id="IPR050077">
    <property type="entry name" value="LexA_repressor"/>
</dbReference>
<evidence type="ECO:0000256" key="6">
    <source>
        <dbReference type="ARBA" id="ARBA00023236"/>
    </source>
</evidence>
<dbReference type="InterPro" id="IPR006197">
    <property type="entry name" value="Peptidase_S24_LexA"/>
</dbReference>
<evidence type="ECO:0000313" key="9">
    <source>
        <dbReference type="EMBL" id="SEH51216.1"/>
    </source>
</evidence>
<dbReference type="PANTHER" id="PTHR33516:SF2">
    <property type="entry name" value="LEXA REPRESSOR-RELATED"/>
    <property type="match status" value="1"/>
</dbReference>
<evidence type="ECO:0000256" key="1">
    <source>
        <dbReference type="ARBA" id="ARBA00007484"/>
    </source>
</evidence>
<dbReference type="Pfam" id="PF00717">
    <property type="entry name" value="Peptidase_S24"/>
    <property type="match status" value="1"/>
</dbReference>
<evidence type="ECO:0000313" key="10">
    <source>
        <dbReference type="Proteomes" id="UP000182983"/>
    </source>
</evidence>
<dbReference type="CDD" id="cd06529">
    <property type="entry name" value="S24_LexA-like"/>
    <property type="match status" value="1"/>
</dbReference>
<keyword evidence="3 7" id="KW-0378">Hydrolase</keyword>
<keyword evidence="5" id="KW-0234">DNA repair</keyword>
<sequence length="156" mass="16571">MFSYDRSTPLPPGTCRASSRAFVSGDGAAPIYSALVPAGFPSPADDHLEGKLDLHELMVKRPAATFFCRADGDSMTGAGIQSGDLLVVDRSVQPQDGDIVVATLEGGLTVKTLHKTDDGWELASANPDYPSFPVNEEDGVQIWGIVTFAVSAMTRR</sequence>
<comment type="similarity">
    <text evidence="1 7">Belongs to the peptidase S24 family.</text>
</comment>
<dbReference type="InterPro" id="IPR039418">
    <property type="entry name" value="LexA-like"/>
</dbReference>
<dbReference type="PANTHER" id="PTHR33516">
    <property type="entry name" value="LEXA REPRESSOR"/>
    <property type="match status" value="1"/>
</dbReference>
<dbReference type="GO" id="GO:0006355">
    <property type="term" value="P:regulation of DNA-templated transcription"/>
    <property type="evidence" value="ECO:0007669"/>
    <property type="project" value="InterPro"/>
</dbReference>
<dbReference type="GO" id="GO:0016787">
    <property type="term" value="F:hydrolase activity"/>
    <property type="evidence" value="ECO:0007669"/>
    <property type="project" value="UniProtKB-KW"/>
</dbReference>
<evidence type="ECO:0000256" key="4">
    <source>
        <dbReference type="ARBA" id="ARBA00022813"/>
    </source>
</evidence>
<dbReference type="Proteomes" id="UP000182983">
    <property type="component" value="Unassembled WGS sequence"/>
</dbReference>
<dbReference type="InterPro" id="IPR036286">
    <property type="entry name" value="LexA/Signal_pep-like_sf"/>
</dbReference>
<evidence type="ECO:0000256" key="5">
    <source>
        <dbReference type="ARBA" id="ARBA00023204"/>
    </source>
</evidence>
<dbReference type="RefSeq" id="WP_074769449.1">
    <property type="nucleotide sequence ID" value="NZ_FNWO01000012.1"/>
</dbReference>
<keyword evidence="2" id="KW-0227">DNA damage</keyword>
<evidence type="ECO:0000259" key="8">
    <source>
        <dbReference type="Pfam" id="PF00717"/>
    </source>
</evidence>
<keyword evidence="10" id="KW-1185">Reference proteome</keyword>
<dbReference type="Gene3D" id="2.10.109.10">
    <property type="entry name" value="Umud Fragment, subunit A"/>
    <property type="match status" value="1"/>
</dbReference>
<organism evidence="9 10">
    <name type="scientific">Magnetospirillum fulvum</name>
    <name type="common">Rhodospirillum fulvum</name>
    <dbReference type="NCBI Taxonomy" id="1082"/>
    <lineage>
        <taxon>Bacteria</taxon>
        <taxon>Pseudomonadati</taxon>
        <taxon>Pseudomonadota</taxon>
        <taxon>Alphaproteobacteria</taxon>
        <taxon>Rhodospirillales</taxon>
        <taxon>Rhodospirillaceae</taxon>
        <taxon>Magnetospirillum</taxon>
    </lineage>
</organism>
<accession>A0A1H6IU78</accession>
<dbReference type="GO" id="GO:0009432">
    <property type="term" value="P:SOS response"/>
    <property type="evidence" value="ECO:0007669"/>
    <property type="project" value="UniProtKB-KW"/>
</dbReference>
<dbReference type="GO" id="GO:0003677">
    <property type="term" value="F:DNA binding"/>
    <property type="evidence" value="ECO:0007669"/>
    <property type="project" value="InterPro"/>
</dbReference>